<feature type="compositionally biased region" description="Low complexity" evidence="1">
    <location>
        <begin position="283"/>
        <end position="295"/>
    </location>
</feature>
<sequence>MSAATMRHPFSNSFYAESEATDRSSFVEPMASGSNANKTRELARAVGRDLAGPPPSFRPPSGWSVDGRNADVVWQGDGPRGDSFHEDQFSDAESWDADHVAGSAFTPVIDDDGRSTFGHVRTSSVGSSVFAGRGAQPERKRKEAPPPLPLVPAEHLISVGKSADSPVFALVSPATEHSMYESAADHDGGPAEGDRTARSTASDHRRPIGEWQMPRSGTTSFVGKDDEGNIPSRSSSRSIASMRRVSSREAEETQGRVASHGFTDNIGGEGQSRSSAHEPNEHASSTPSRAASSLSDAEAVRRLPDGTLIPKMPPIPSADEMPRQRSTSKQRNRKDRSPMVMPEDEAEDEERKYLEEIEDPKRMSTLGPRLKKNSPAPWELTGLAEEEPLPRPSLRDALRGSSDGQDRSFGRFRSRPSVESQAAPSRHAAQTASGLGRNTTIASLEEEAHAEEEPGPHNGGASTEGGSSFLASQRARSKSVSTSAAAGVLKGLGLASSAGPASKKSKLVKAFRLGREDRSSSTDGAGPDLPHPASTSGPTAPYAHRPQPLARSIGYKKTSQDSASSLPSPTDRSAGPMAAARRPSPDLAQLIQAANGKYQDQAYSPSSSPSLGGRRPLSPRVGNGGLSLPTNRSPGYVPAGGLTASVSKDSQLTVSQLPLSTSSRSLAEADRTSAPPRPDASQQPVVSTRSGSGESSRPSTVSESSTSAGKSSGPMPASSKFPGIPDGALPLSSSASVGSGAAGLPMPGFHHGVQYKLISLEQAREQMKHSHDRLAPSPSNRDHGPHSSPNLSAGSASPMRHSPSMQSIHSAHGDEPRSRQPSEGGLSQRAIKNKKSSLFRMGKKKDKGSLHDIDGAELGSGMGGAREFSGTGQVVGLMPSLSVTGSELDEGSAANRKDVLAETPALSLRPVSSMFSGLGANFLDSSISDASDIAPHGGPSSALTAGTRGLLAPYSPALTSHSQEGSNRSSTGTSFEDASERLRTPVSASPAGSVRRPSVANISPTPHTAAVPGPEVPGSAGSQMSVKASVHSVDRMPSLDAGGSTTSSHSRFHSPATSPLTPSFNNVHHPIHTKRGGLDDHSLSTHPRSRARPDATTVNIQSIAEARPETWASQQSGSGSGESAAATASHSLGVPSGGSGTGSPKLGPVPEEVRKRAIEIEVQIKQLASELHQLRDTHLSTVSAASWASAVASAASDATMAEGTDGASAPIKSCPCCGCGCAEQRRLQSLNEVAVLKGLGVLDRGRALKPSSNMGNTGKFGGYTNR</sequence>
<feature type="compositionally biased region" description="Polar residues" evidence="1">
    <location>
        <begin position="460"/>
        <end position="471"/>
    </location>
</feature>
<feature type="compositionally biased region" description="Basic and acidic residues" evidence="1">
    <location>
        <begin position="811"/>
        <end position="820"/>
    </location>
</feature>
<dbReference type="AlphaFoldDB" id="A0A061H279"/>
<feature type="region of interest" description="Disordered" evidence="1">
    <location>
        <begin position="954"/>
        <end position="1149"/>
    </location>
</feature>
<proteinExistence type="predicted"/>
<feature type="compositionally biased region" description="Basic and acidic residues" evidence="1">
    <location>
        <begin position="762"/>
        <end position="785"/>
    </location>
</feature>
<feature type="compositionally biased region" description="Low complexity" evidence="1">
    <location>
        <begin position="727"/>
        <end position="745"/>
    </location>
</feature>
<feature type="compositionally biased region" description="Low complexity" evidence="1">
    <location>
        <begin position="484"/>
        <end position="502"/>
    </location>
</feature>
<dbReference type="eggNOG" id="ENOG502T3XE">
    <property type="taxonomic scope" value="Eukaryota"/>
</dbReference>
<name>A0A061H279_9BASI</name>
<feature type="region of interest" description="Disordered" evidence="1">
    <location>
        <begin position="179"/>
        <end position="749"/>
    </location>
</feature>
<dbReference type="RefSeq" id="XP_007881539.1">
    <property type="nucleotide sequence ID" value="XM_007883348.1"/>
</dbReference>
<dbReference type="HOGENOM" id="CLU_279680_0_0_1"/>
<dbReference type="Proteomes" id="UP000053664">
    <property type="component" value="Unassembled WGS sequence"/>
</dbReference>
<reference evidence="2 3" key="1">
    <citation type="journal article" date="2013" name="Plant Cell">
        <title>The transition from a phytopathogenic smut ancestor to an anamorphic biocontrol agent deciphered by comparative whole-genome analysis.</title>
        <authorList>
            <person name="Lefebvre F."/>
            <person name="Joly D.L."/>
            <person name="Labbe C."/>
            <person name="Teichmann B."/>
            <person name="Linning R."/>
            <person name="Belzile F."/>
            <person name="Bakkeren G."/>
            <person name="Belanger R.R."/>
        </authorList>
    </citation>
    <scope>NUCLEOTIDE SEQUENCE [LARGE SCALE GENOMIC DNA]</scope>
    <source>
        <strain evidence="2 3">PF-1</strain>
    </source>
</reference>
<gene>
    <name evidence="2" type="ORF">PFL1_05810</name>
</gene>
<protein>
    <submittedName>
        <fullName evidence="2">Uncharacterized protein</fullName>
    </submittedName>
</protein>
<feature type="compositionally biased region" description="Low complexity" evidence="1">
    <location>
        <begin position="232"/>
        <end position="244"/>
    </location>
</feature>
<organism evidence="2 3">
    <name type="scientific">Pseudozyma flocculosa PF-1</name>
    <dbReference type="NCBI Taxonomy" id="1277687"/>
    <lineage>
        <taxon>Eukaryota</taxon>
        <taxon>Fungi</taxon>
        <taxon>Dikarya</taxon>
        <taxon>Basidiomycota</taxon>
        <taxon>Ustilaginomycotina</taxon>
        <taxon>Ustilaginomycetes</taxon>
        <taxon>Ustilaginales</taxon>
        <taxon>Ustilaginaceae</taxon>
        <taxon>Pseudozyma</taxon>
    </lineage>
</organism>
<accession>A0A061H279</accession>
<feature type="region of interest" description="Disordered" evidence="1">
    <location>
        <begin position="129"/>
        <end position="149"/>
    </location>
</feature>
<feature type="compositionally biased region" description="Low complexity" evidence="1">
    <location>
        <begin position="604"/>
        <end position="620"/>
    </location>
</feature>
<feature type="compositionally biased region" description="Polar residues" evidence="1">
    <location>
        <begin position="417"/>
        <end position="442"/>
    </location>
</feature>
<feature type="compositionally biased region" description="Low complexity" evidence="1">
    <location>
        <begin position="1112"/>
        <end position="1134"/>
    </location>
</feature>
<dbReference type="OrthoDB" id="3367078at2759"/>
<feature type="compositionally biased region" description="Basic residues" evidence="1">
    <location>
        <begin position="831"/>
        <end position="846"/>
    </location>
</feature>
<feature type="compositionally biased region" description="Polar residues" evidence="1">
    <location>
        <begin position="644"/>
        <end position="665"/>
    </location>
</feature>
<evidence type="ECO:0000313" key="3">
    <source>
        <dbReference type="Proteomes" id="UP000053664"/>
    </source>
</evidence>
<feature type="compositionally biased region" description="Basic and acidic residues" evidence="1">
    <location>
        <begin position="183"/>
        <end position="208"/>
    </location>
</feature>
<feature type="region of interest" description="Disordered" evidence="1">
    <location>
        <begin position="1"/>
        <end position="87"/>
    </location>
</feature>
<feature type="compositionally biased region" description="Polar residues" evidence="1">
    <location>
        <begin position="560"/>
        <end position="571"/>
    </location>
</feature>
<feature type="compositionally biased region" description="Basic and acidic residues" evidence="1">
    <location>
        <begin position="393"/>
        <end position="409"/>
    </location>
</feature>
<feature type="compositionally biased region" description="Polar residues" evidence="1">
    <location>
        <begin position="957"/>
        <end position="976"/>
    </location>
</feature>
<dbReference type="EMBL" id="KE361644">
    <property type="protein sequence ID" value="EPQ26488.1"/>
    <property type="molecule type" value="Genomic_DNA"/>
</dbReference>
<dbReference type="GeneID" id="19319895"/>
<evidence type="ECO:0000313" key="2">
    <source>
        <dbReference type="EMBL" id="EPQ26488.1"/>
    </source>
</evidence>
<dbReference type="KEGG" id="pfp:PFL1_05810"/>
<feature type="compositionally biased region" description="Basic and acidic residues" evidence="1">
    <location>
        <begin position="38"/>
        <end position="47"/>
    </location>
</feature>
<evidence type="ECO:0000256" key="1">
    <source>
        <dbReference type="SAM" id="MobiDB-lite"/>
    </source>
</evidence>
<feature type="compositionally biased region" description="Basic and acidic residues" evidence="1">
    <location>
        <begin position="349"/>
        <end position="362"/>
    </location>
</feature>
<feature type="compositionally biased region" description="Low complexity" evidence="1">
    <location>
        <begin position="686"/>
        <end position="714"/>
    </location>
</feature>
<feature type="region of interest" description="Disordered" evidence="1">
    <location>
        <begin position="761"/>
        <end position="855"/>
    </location>
</feature>
<feature type="compositionally biased region" description="Polar residues" evidence="1">
    <location>
        <begin position="1043"/>
        <end position="1066"/>
    </location>
</feature>